<name>A0A9D2QJS1_9FIRM</name>
<reference evidence="5" key="1">
    <citation type="journal article" date="2021" name="PeerJ">
        <title>Extensive microbial diversity within the chicken gut microbiome revealed by metagenomics and culture.</title>
        <authorList>
            <person name="Gilroy R."/>
            <person name="Ravi A."/>
            <person name="Getino M."/>
            <person name="Pursley I."/>
            <person name="Horton D.L."/>
            <person name="Alikhan N.F."/>
            <person name="Baker D."/>
            <person name="Gharbi K."/>
            <person name="Hall N."/>
            <person name="Watson M."/>
            <person name="Adriaenssens E.M."/>
            <person name="Foster-Nyarko E."/>
            <person name="Jarju S."/>
            <person name="Secka A."/>
            <person name="Antonio M."/>
            <person name="Oren A."/>
            <person name="Chaudhuri R.R."/>
            <person name="La Ragione R."/>
            <person name="Hildebrand F."/>
            <person name="Pallen M.J."/>
        </authorList>
    </citation>
    <scope>NUCLEOTIDE SEQUENCE</scope>
    <source>
        <strain evidence="5">ChiBcec1-1630</strain>
    </source>
</reference>
<dbReference type="PANTHER" id="PTHR31339:SF9">
    <property type="entry name" value="PLASMIN AND FIBRONECTIN-BINDING PROTEIN A"/>
    <property type="match status" value="1"/>
</dbReference>
<dbReference type="Pfam" id="PF00295">
    <property type="entry name" value="Glyco_hydro_28"/>
    <property type="match status" value="1"/>
</dbReference>
<evidence type="ECO:0000256" key="4">
    <source>
        <dbReference type="RuleBase" id="RU361169"/>
    </source>
</evidence>
<dbReference type="Gene3D" id="2.115.10.20">
    <property type="entry name" value="Glycosyl hydrolase domain, family 43"/>
    <property type="match status" value="2"/>
</dbReference>
<evidence type="ECO:0000256" key="1">
    <source>
        <dbReference type="ARBA" id="ARBA00008834"/>
    </source>
</evidence>
<comment type="caution">
    <text evidence="5">The sequence shown here is derived from an EMBL/GenBank/DDBJ whole genome shotgun (WGS) entry which is preliminary data.</text>
</comment>
<dbReference type="InterPro" id="IPR011050">
    <property type="entry name" value="Pectin_lyase_fold/virulence"/>
</dbReference>
<comment type="similarity">
    <text evidence="1 4">Belongs to the glycosyl hydrolase 28 family.</text>
</comment>
<dbReference type="SUPFAM" id="SSF51126">
    <property type="entry name" value="Pectin lyase-like"/>
    <property type="match status" value="1"/>
</dbReference>
<organism evidence="5 6">
    <name type="scientific">Candidatus Eisenbergiella intestinigallinarum</name>
    <dbReference type="NCBI Taxonomy" id="2838549"/>
    <lineage>
        <taxon>Bacteria</taxon>
        <taxon>Bacillati</taxon>
        <taxon>Bacillota</taxon>
        <taxon>Clostridia</taxon>
        <taxon>Lachnospirales</taxon>
        <taxon>Lachnospiraceae</taxon>
        <taxon>Eisenbergiella</taxon>
    </lineage>
</organism>
<dbReference type="SMART" id="SM00710">
    <property type="entry name" value="PbH1"/>
    <property type="match status" value="5"/>
</dbReference>
<protein>
    <submittedName>
        <fullName evidence="5">Right-handed parallel beta-helix repeat-containing protein</fullName>
    </submittedName>
</protein>
<dbReference type="EMBL" id="DWVS01000198">
    <property type="protein sequence ID" value="HJC87910.1"/>
    <property type="molecule type" value="Genomic_DNA"/>
</dbReference>
<dbReference type="Gene3D" id="2.160.20.10">
    <property type="entry name" value="Single-stranded right-handed beta-helix, Pectin lyase-like"/>
    <property type="match status" value="1"/>
</dbReference>
<keyword evidence="3 4" id="KW-0326">Glycosidase</keyword>
<dbReference type="GO" id="GO:0005975">
    <property type="term" value="P:carbohydrate metabolic process"/>
    <property type="evidence" value="ECO:0007669"/>
    <property type="project" value="InterPro"/>
</dbReference>
<dbReference type="InterPro" id="IPR012334">
    <property type="entry name" value="Pectin_lyas_fold"/>
</dbReference>
<keyword evidence="2 4" id="KW-0378">Hydrolase</keyword>
<dbReference type="InterPro" id="IPR006626">
    <property type="entry name" value="PbH1"/>
</dbReference>
<dbReference type="Proteomes" id="UP000823922">
    <property type="component" value="Unassembled WGS sequence"/>
</dbReference>
<dbReference type="InterPro" id="IPR051801">
    <property type="entry name" value="GH28_Enzymes"/>
</dbReference>
<evidence type="ECO:0000256" key="3">
    <source>
        <dbReference type="ARBA" id="ARBA00023295"/>
    </source>
</evidence>
<proteinExistence type="inferred from homology"/>
<evidence type="ECO:0000313" key="5">
    <source>
        <dbReference type="EMBL" id="HJC87910.1"/>
    </source>
</evidence>
<reference evidence="5" key="2">
    <citation type="submission" date="2021-04" db="EMBL/GenBank/DDBJ databases">
        <authorList>
            <person name="Gilroy R."/>
        </authorList>
    </citation>
    <scope>NUCLEOTIDE SEQUENCE</scope>
    <source>
        <strain evidence="5">ChiBcec1-1630</strain>
    </source>
</reference>
<dbReference type="GO" id="GO:0004650">
    <property type="term" value="F:polygalacturonase activity"/>
    <property type="evidence" value="ECO:0007669"/>
    <property type="project" value="InterPro"/>
</dbReference>
<dbReference type="AlphaFoldDB" id="A0A9D2QJS1"/>
<evidence type="ECO:0000256" key="2">
    <source>
        <dbReference type="ARBA" id="ARBA00022801"/>
    </source>
</evidence>
<sequence>MALKNINTPLILKQTERLGFRDPAAYYHEGTMYLYFTMVHQEEREQYFTIGMCKSTDLIHWSEPVSLTPKDKAKEYSSPGNLFYHDGSWYLCMQTYCRENGERFGNENSRIYTMRTTDLEHFEEPVLLRLKGKDVPEEEMGRMIDPFLVRDKDDPEIIWCFYKQNGVSWSWSRDLVNWTWAGSAPCGENVCVIVKDGLYWIFHSPENGIGLLKSADLKHFEPGAPDNYLSQSRFLWARDRITAGFVLDGTQIPGIDGYLMFYHGDDERGGDFPFGASIAMAYTPDLEHYVTFEPEEPTYPGLGRIYPGDYYEELSFEEYIDKKQKLPEGERVFDIRRFGASPIPERVNTAAIQAAADACRKAGGGTVLVAGGNYLSGTIHLYDNTVLHIAPDAVLTASRESGRLDTAFIMAENAENVVITGGGTIHGNGEWYVYEPKLKPRLTPMEVTRLAERGTRDDSLPSDTLRYNYRRRIRFSVDKYREGVGETRRPGFLVYLKECKNVSVKNVVLRDSMAWTLNLYACDQVLVEDMVIDNNRHVANTDGIDVTGSSHVEIRHCFISTADDGIVLKNPQDTGRSMEDIRIRDCSVITVMNAFKIGTETAWDISRVSVEDCRFFMPDLYPGTTSGIAVESADGSRIRDVSLKNISMDRVTCPLFLCLNCRNRYGFPVETEDDRGWGGAIEDIRIVHVTAENAEVPSLIFGFACETEDGAAIRRPVKNITVEDFCVRYRNTRAVLHVPEKIEEYLKEYPENNTFGDVDACGIWVRHADGIRLEGIDITPRAEETREKIRLYDVRG</sequence>
<dbReference type="InterPro" id="IPR023296">
    <property type="entry name" value="Glyco_hydro_beta-prop_sf"/>
</dbReference>
<accession>A0A9D2QJS1</accession>
<dbReference type="InterPro" id="IPR000743">
    <property type="entry name" value="Glyco_hydro_28"/>
</dbReference>
<dbReference type="PANTHER" id="PTHR31339">
    <property type="entry name" value="PECTIN LYASE-RELATED"/>
    <property type="match status" value="1"/>
</dbReference>
<gene>
    <name evidence="5" type="ORF">H9926_07855</name>
</gene>
<evidence type="ECO:0000313" key="6">
    <source>
        <dbReference type="Proteomes" id="UP000823922"/>
    </source>
</evidence>
<dbReference type="SUPFAM" id="SSF75005">
    <property type="entry name" value="Arabinanase/levansucrase/invertase"/>
    <property type="match status" value="2"/>
</dbReference>